<proteinExistence type="inferred from homology"/>
<dbReference type="InterPro" id="IPR036390">
    <property type="entry name" value="WH_DNA-bd_sf"/>
</dbReference>
<reference evidence="7" key="1">
    <citation type="journal article" date="2012" name="Nature">
        <title>The oyster genome reveals stress adaptation and complexity of shell formation.</title>
        <authorList>
            <person name="Zhang G."/>
            <person name="Fang X."/>
            <person name="Guo X."/>
            <person name="Li L."/>
            <person name="Luo R."/>
            <person name="Xu F."/>
            <person name="Yang P."/>
            <person name="Zhang L."/>
            <person name="Wang X."/>
            <person name="Qi H."/>
            <person name="Xiong Z."/>
            <person name="Que H."/>
            <person name="Xie Y."/>
            <person name="Holland P.W."/>
            <person name="Paps J."/>
            <person name="Zhu Y."/>
            <person name="Wu F."/>
            <person name="Chen Y."/>
            <person name="Wang J."/>
            <person name="Peng C."/>
            <person name="Meng J."/>
            <person name="Yang L."/>
            <person name="Liu J."/>
            <person name="Wen B."/>
            <person name="Zhang N."/>
            <person name="Huang Z."/>
            <person name="Zhu Q."/>
            <person name="Feng Y."/>
            <person name="Mount A."/>
            <person name="Hedgecock D."/>
            <person name="Xu Z."/>
            <person name="Liu Y."/>
            <person name="Domazet-Loso T."/>
            <person name="Du Y."/>
            <person name="Sun X."/>
            <person name="Zhang S."/>
            <person name="Liu B."/>
            <person name="Cheng P."/>
            <person name="Jiang X."/>
            <person name="Li J."/>
            <person name="Fan D."/>
            <person name="Wang W."/>
            <person name="Fu W."/>
            <person name="Wang T."/>
            <person name="Wang B."/>
            <person name="Zhang J."/>
            <person name="Peng Z."/>
            <person name="Li Y."/>
            <person name="Li N."/>
            <person name="Wang J."/>
            <person name="Chen M."/>
            <person name="He Y."/>
            <person name="Tan F."/>
            <person name="Song X."/>
            <person name="Zheng Q."/>
            <person name="Huang R."/>
            <person name="Yang H."/>
            <person name="Du X."/>
            <person name="Chen L."/>
            <person name="Yang M."/>
            <person name="Gaffney P.M."/>
            <person name="Wang S."/>
            <person name="Luo L."/>
            <person name="She Z."/>
            <person name="Ming Y."/>
            <person name="Huang W."/>
            <person name="Zhang S."/>
            <person name="Huang B."/>
            <person name="Zhang Y."/>
            <person name="Qu T."/>
            <person name="Ni P."/>
            <person name="Miao G."/>
            <person name="Wang J."/>
            <person name="Wang Q."/>
            <person name="Steinberg C.E."/>
            <person name="Wang H."/>
            <person name="Li N."/>
            <person name="Qian L."/>
            <person name="Zhang G."/>
            <person name="Li Y."/>
            <person name="Yang H."/>
            <person name="Liu X."/>
            <person name="Wang J."/>
            <person name="Yin Y."/>
            <person name="Wang J."/>
        </authorList>
    </citation>
    <scope>NUCLEOTIDE SEQUENCE [LARGE SCALE GENOMIC DNA]</scope>
    <source>
        <strain evidence="7">05x7-T-G4-1.051#20</strain>
    </source>
</reference>
<dbReference type="GO" id="GO:0005634">
    <property type="term" value="C:nucleus"/>
    <property type="evidence" value="ECO:0007669"/>
    <property type="project" value="UniProtKB-SubCell"/>
</dbReference>
<feature type="compositionally biased region" description="Gly residues" evidence="5">
    <location>
        <begin position="11"/>
        <end position="23"/>
    </location>
</feature>
<comment type="subcellular location">
    <subcellularLocation>
        <location evidence="1">Nucleus</location>
    </subcellularLocation>
</comment>
<evidence type="ECO:0000256" key="3">
    <source>
        <dbReference type="ARBA" id="ARBA00023125"/>
    </source>
</evidence>
<evidence type="ECO:0000259" key="6">
    <source>
        <dbReference type="Pfam" id="PF08784"/>
    </source>
</evidence>
<evidence type="ECO:0000256" key="2">
    <source>
        <dbReference type="ARBA" id="ARBA00007815"/>
    </source>
</evidence>
<evidence type="ECO:0000256" key="5">
    <source>
        <dbReference type="SAM" id="MobiDB-lite"/>
    </source>
</evidence>
<feature type="compositionally biased region" description="Polar residues" evidence="5">
    <location>
        <begin position="38"/>
        <end position="57"/>
    </location>
</feature>
<dbReference type="HOGENOM" id="CLU_051033_1_2_1"/>
<dbReference type="EMBL" id="JH817066">
    <property type="protein sequence ID" value="EKC26365.1"/>
    <property type="molecule type" value="Genomic_DNA"/>
</dbReference>
<evidence type="ECO:0000313" key="7">
    <source>
        <dbReference type="EMBL" id="EKC26365.1"/>
    </source>
</evidence>
<dbReference type="AlphaFoldDB" id="K1QC28"/>
<feature type="region of interest" description="Disordered" evidence="5">
    <location>
        <begin position="1"/>
        <end position="57"/>
    </location>
</feature>
<evidence type="ECO:0000256" key="4">
    <source>
        <dbReference type="ARBA" id="ARBA00023242"/>
    </source>
</evidence>
<feature type="domain" description="Replication protein A C-terminal" evidence="6">
    <location>
        <begin position="26"/>
        <end position="118"/>
    </location>
</feature>
<dbReference type="FunFam" id="1.10.10.10:FF:000168">
    <property type="entry name" value="Replication protein A 32 kDa subunit"/>
    <property type="match status" value="1"/>
</dbReference>
<accession>K1QC28</accession>
<dbReference type="Pfam" id="PF08784">
    <property type="entry name" value="RPA_C"/>
    <property type="match status" value="1"/>
</dbReference>
<dbReference type="FunCoup" id="K1QC28">
    <property type="interactions" value="1015"/>
</dbReference>
<dbReference type="SUPFAM" id="SSF46785">
    <property type="entry name" value="Winged helix' DNA-binding domain"/>
    <property type="match status" value="1"/>
</dbReference>
<protein>
    <submittedName>
        <fullName evidence="7">Replication protein A 32 kDa subunit</fullName>
    </submittedName>
</protein>
<name>K1QC28_MAGGI</name>
<dbReference type="InterPro" id="IPR036388">
    <property type="entry name" value="WH-like_DNA-bd_sf"/>
</dbReference>
<keyword evidence="3" id="KW-0238">DNA-binding</keyword>
<feature type="compositionally biased region" description="Low complexity" evidence="5">
    <location>
        <begin position="1"/>
        <end position="10"/>
    </location>
</feature>
<evidence type="ECO:0000256" key="1">
    <source>
        <dbReference type="ARBA" id="ARBA00004123"/>
    </source>
</evidence>
<dbReference type="InParanoid" id="K1QC28"/>
<gene>
    <name evidence="7" type="ORF">CGI_10025822</name>
</gene>
<dbReference type="Gene3D" id="1.10.10.10">
    <property type="entry name" value="Winged helix-like DNA-binding domain superfamily/Winged helix DNA-binding domain"/>
    <property type="match status" value="1"/>
</dbReference>
<comment type="similarity">
    <text evidence="2">Belongs to the replication factor A protein 2 family.</text>
</comment>
<sequence length="125" mass="13420">MWNQGGYQDQGQGGFSSPGGFGTPQGTQGDRKGMSSGAPMNSSTMGDNIYNNQDSGMISGLNQVQNQVHSIIQSNVTEEGASIENVCKQLRGVPERSVREAIEFLSSEGHIYSTIDEDHYKATDS</sequence>
<keyword evidence="4" id="KW-0539">Nucleus</keyword>
<dbReference type="InterPro" id="IPR014892">
    <property type="entry name" value="RPA_C"/>
</dbReference>
<organism evidence="7">
    <name type="scientific">Magallana gigas</name>
    <name type="common">Pacific oyster</name>
    <name type="synonym">Crassostrea gigas</name>
    <dbReference type="NCBI Taxonomy" id="29159"/>
    <lineage>
        <taxon>Eukaryota</taxon>
        <taxon>Metazoa</taxon>
        <taxon>Spiralia</taxon>
        <taxon>Lophotrochozoa</taxon>
        <taxon>Mollusca</taxon>
        <taxon>Bivalvia</taxon>
        <taxon>Autobranchia</taxon>
        <taxon>Pteriomorphia</taxon>
        <taxon>Ostreida</taxon>
        <taxon>Ostreoidea</taxon>
        <taxon>Ostreidae</taxon>
        <taxon>Magallana</taxon>
    </lineage>
</organism>
<dbReference type="GO" id="GO:0003677">
    <property type="term" value="F:DNA binding"/>
    <property type="evidence" value="ECO:0007669"/>
    <property type="project" value="UniProtKB-KW"/>
</dbReference>